<comment type="caution">
    <text evidence="6">The sequence shown here is derived from an EMBL/GenBank/DDBJ whole genome shotgun (WGS) entry which is preliminary data.</text>
</comment>
<dbReference type="Gene3D" id="1.10.260.40">
    <property type="entry name" value="lambda repressor-like DNA-binding domains"/>
    <property type="match status" value="1"/>
</dbReference>
<dbReference type="InterPro" id="IPR046335">
    <property type="entry name" value="LacI/GalR-like_sensor"/>
</dbReference>
<dbReference type="InterPro" id="IPR010982">
    <property type="entry name" value="Lambda_DNA-bd_dom_sf"/>
</dbReference>
<keyword evidence="1" id="KW-0805">Transcription regulation</keyword>
<evidence type="ECO:0000256" key="1">
    <source>
        <dbReference type="ARBA" id="ARBA00023015"/>
    </source>
</evidence>
<reference evidence="6 7" key="1">
    <citation type="submission" date="2019-04" db="EMBL/GenBank/DDBJ databases">
        <title>Crypto-aerobic microbial life in anoxic (sulfidic) marine sediments.</title>
        <authorList>
            <person name="Bhattacharya S."/>
            <person name="Roy C."/>
            <person name="Mondal N."/>
            <person name="Sarkar J."/>
            <person name="Mandal S."/>
            <person name="Rameez M.J."/>
            <person name="Ghosh W."/>
        </authorList>
    </citation>
    <scope>NUCLEOTIDE SEQUENCE [LARGE SCALE GENOMIC DNA]</scope>
    <source>
        <strain evidence="6 7">SBBC</strain>
    </source>
</reference>
<dbReference type="Gene3D" id="3.40.50.2300">
    <property type="match status" value="2"/>
</dbReference>
<feature type="region of interest" description="Disordered" evidence="4">
    <location>
        <begin position="312"/>
        <end position="337"/>
    </location>
</feature>
<evidence type="ECO:0000259" key="5">
    <source>
        <dbReference type="PROSITE" id="PS50932"/>
    </source>
</evidence>
<dbReference type="PANTHER" id="PTHR30146:SF138">
    <property type="entry name" value="TRANSCRIPTIONAL REGULATORY PROTEIN"/>
    <property type="match status" value="1"/>
</dbReference>
<name>A0A4U0Z6D0_9RHOB</name>
<keyword evidence="2" id="KW-0238">DNA-binding</keyword>
<sequence length="337" mass="35710">MKRSKPVSQQDIADALNISRATVSNALNGTGRLSPELMQRVRDKAAELNFAPSGLGRALRTGRSSTIGLVLPDFRMPLFAEFARAFAMAARRRGMVLMVADSLGDLEVQDQNLADLAARGSDALVVIPMRGSRLDRMTLAKPMVVIDAESNPLNAVASDHRDGGRQVAAHLLSLGHREVLLLSAPGDPSGRDASRVNDARVAGMTEVFTAAGLAPHQLTLPNRLEAAREHFSRWQPGAITAVAATYDALAVGALSALVARGIAVPQQVSVTGFDNTVWGQITTPRLTTIRQDLDAVAERALAHATGDAHGAGIVPVTLEPRESTAPAPSLPQDRIAR</sequence>
<evidence type="ECO:0000256" key="4">
    <source>
        <dbReference type="SAM" id="MobiDB-lite"/>
    </source>
</evidence>
<gene>
    <name evidence="6" type="ORF">FAZ78_07975</name>
</gene>
<dbReference type="SUPFAM" id="SSF53822">
    <property type="entry name" value="Periplasmic binding protein-like I"/>
    <property type="match status" value="1"/>
</dbReference>
<feature type="domain" description="HTH lacI-type" evidence="5">
    <location>
        <begin position="7"/>
        <end position="61"/>
    </location>
</feature>
<dbReference type="GO" id="GO:0000976">
    <property type="term" value="F:transcription cis-regulatory region binding"/>
    <property type="evidence" value="ECO:0007669"/>
    <property type="project" value="TreeGrafter"/>
</dbReference>
<accession>A0A4U0Z6D0</accession>
<protein>
    <submittedName>
        <fullName evidence="6">LacI family transcriptional regulator</fullName>
    </submittedName>
</protein>
<dbReference type="SUPFAM" id="SSF47413">
    <property type="entry name" value="lambda repressor-like DNA-binding domains"/>
    <property type="match status" value="1"/>
</dbReference>
<dbReference type="GO" id="GO:0003700">
    <property type="term" value="F:DNA-binding transcription factor activity"/>
    <property type="evidence" value="ECO:0007669"/>
    <property type="project" value="TreeGrafter"/>
</dbReference>
<evidence type="ECO:0000256" key="2">
    <source>
        <dbReference type="ARBA" id="ARBA00023125"/>
    </source>
</evidence>
<dbReference type="EMBL" id="SWAU01000058">
    <property type="protein sequence ID" value="TKA97083.1"/>
    <property type="molecule type" value="Genomic_DNA"/>
</dbReference>
<evidence type="ECO:0000256" key="3">
    <source>
        <dbReference type="ARBA" id="ARBA00023163"/>
    </source>
</evidence>
<dbReference type="SMART" id="SM00354">
    <property type="entry name" value="HTH_LACI"/>
    <property type="match status" value="1"/>
</dbReference>
<evidence type="ECO:0000313" key="6">
    <source>
        <dbReference type="EMBL" id="TKA97083.1"/>
    </source>
</evidence>
<dbReference type="Proteomes" id="UP000306340">
    <property type="component" value="Unassembled WGS sequence"/>
</dbReference>
<keyword evidence="3" id="KW-0804">Transcription</keyword>
<dbReference type="Pfam" id="PF13377">
    <property type="entry name" value="Peripla_BP_3"/>
    <property type="match status" value="1"/>
</dbReference>
<dbReference type="RefSeq" id="WP_136792070.1">
    <property type="nucleotide sequence ID" value="NZ_SWAU01000058.1"/>
</dbReference>
<dbReference type="AlphaFoldDB" id="A0A4U0Z6D0"/>
<dbReference type="Pfam" id="PF00356">
    <property type="entry name" value="LacI"/>
    <property type="match status" value="1"/>
</dbReference>
<proteinExistence type="predicted"/>
<dbReference type="InterPro" id="IPR028082">
    <property type="entry name" value="Peripla_BP_I"/>
</dbReference>
<evidence type="ECO:0000313" key="7">
    <source>
        <dbReference type="Proteomes" id="UP000306340"/>
    </source>
</evidence>
<dbReference type="PROSITE" id="PS50932">
    <property type="entry name" value="HTH_LACI_2"/>
    <property type="match status" value="1"/>
</dbReference>
<dbReference type="CDD" id="cd06267">
    <property type="entry name" value="PBP1_LacI_sugar_binding-like"/>
    <property type="match status" value="1"/>
</dbReference>
<dbReference type="CDD" id="cd01392">
    <property type="entry name" value="HTH_LacI"/>
    <property type="match status" value="1"/>
</dbReference>
<dbReference type="PANTHER" id="PTHR30146">
    <property type="entry name" value="LACI-RELATED TRANSCRIPTIONAL REPRESSOR"/>
    <property type="match status" value="1"/>
</dbReference>
<organism evidence="6 7">
    <name type="scientific">Cereibacter changlensis</name>
    <dbReference type="NCBI Taxonomy" id="402884"/>
    <lineage>
        <taxon>Bacteria</taxon>
        <taxon>Pseudomonadati</taxon>
        <taxon>Pseudomonadota</taxon>
        <taxon>Alphaproteobacteria</taxon>
        <taxon>Rhodobacterales</taxon>
        <taxon>Paracoccaceae</taxon>
        <taxon>Cereibacter</taxon>
    </lineage>
</organism>
<dbReference type="InterPro" id="IPR000843">
    <property type="entry name" value="HTH_LacI"/>
</dbReference>